<organism evidence="2 3">
    <name type="scientific">Marchantia polymorpha subsp. ruderalis</name>
    <dbReference type="NCBI Taxonomy" id="1480154"/>
    <lineage>
        <taxon>Eukaryota</taxon>
        <taxon>Viridiplantae</taxon>
        <taxon>Streptophyta</taxon>
        <taxon>Embryophyta</taxon>
        <taxon>Marchantiophyta</taxon>
        <taxon>Marchantiopsida</taxon>
        <taxon>Marchantiidae</taxon>
        <taxon>Marchantiales</taxon>
        <taxon>Marchantiaceae</taxon>
        <taxon>Marchantia</taxon>
    </lineage>
</organism>
<evidence type="ECO:0000313" key="2">
    <source>
        <dbReference type="EMBL" id="OAE22785.1"/>
    </source>
</evidence>
<dbReference type="AlphaFoldDB" id="A0A176VRW5"/>
<proteinExistence type="predicted"/>
<comment type="caution">
    <text evidence="2">The sequence shown here is derived from an EMBL/GenBank/DDBJ whole genome shotgun (WGS) entry which is preliminary data.</text>
</comment>
<keyword evidence="1" id="KW-0732">Signal</keyword>
<sequence length="160" mass="17545">MVLQPIPLLLAAGLQLLMDVQFLSFPFSTVQDEALGQSIIFVLLKILPINRSSTLGKSNYALIATLEMKSSRFLLHRMSSGQARSGNTTTSSNANKKKKYGALDLTVQSWMKKYVWATLIPCLAGASMHKLEVQPEALLLVVPLGDQQRPSSSTVGEYSF</sequence>
<dbReference type="Proteomes" id="UP000077202">
    <property type="component" value="Unassembled WGS sequence"/>
</dbReference>
<feature type="signal peptide" evidence="1">
    <location>
        <begin position="1"/>
        <end position="22"/>
    </location>
</feature>
<feature type="chain" id="PRO_5008051982" evidence="1">
    <location>
        <begin position="23"/>
        <end position="160"/>
    </location>
</feature>
<protein>
    <submittedName>
        <fullName evidence="2">Uncharacterized protein</fullName>
    </submittedName>
</protein>
<dbReference type="EMBL" id="LVLJ01003074">
    <property type="protein sequence ID" value="OAE22785.1"/>
    <property type="molecule type" value="Genomic_DNA"/>
</dbReference>
<keyword evidence="3" id="KW-1185">Reference proteome</keyword>
<name>A0A176VRW5_MARPO</name>
<evidence type="ECO:0000313" key="3">
    <source>
        <dbReference type="Proteomes" id="UP000077202"/>
    </source>
</evidence>
<reference evidence="2" key="1">
    <citation type="submission" date="2016-03" db="EMBL/GenBank/DDBJ databases">
        <title>Mechanisms controlling the formation of the plant cell surface in tip-growing cells are functionally conserved among land plants.</title>
        <authorList>
            <person name="Honkanen S."/>
            <person name="Jones V.A."/>
            <person name="Morieri G."/>
            <person name="Champion C."/>
            <person name="Hetherington A.J."/>
            <person name="Kelly S."/>
            <person name="Saint-Marcoux D."/>
            <person name="Proust H."/>
            <person name="Prescott H."/>
            <person name="Dolan L."/>
        </authorList>
    </citation>
    <scope>NUCLEOTIDE SEQUENCE [LARGE SCALE GENOMIC DNA]</scope>
    <source>
        <tissue evidence="2">Whole gametophyte</tissue>
    </source>
</reference>
<evidence type="ECO:0000256" key="1">
    <source>
        <dbReference type="SAM" id="SignalP"/>
    </source>
</evidence>
<accession>A0A176VRW5</accession>
<gene>
    <name evidence="2" type="ORF">AXG93_2035s1690</name>
</gene>